<evidence type="ECO:0000256" key="8">
    <source>
        <dbReference type="SAM" id="MobiDB-lite"/>
    </source>
</evidence>
<comment type="subcellular location">
    <subcellularLocation>
        <location evidence="1">Cell membrane</location>
        <topology evidence="1">Multi-pass membrane protein</topology>
    </subcellularLocation>
</comment>
<dbReference type="EMBL" id="PRDS01000002">
    <property type="protein sequence ID" value="PPB81568.1"/>
    <property type="molecule type" value="Genomic_DNA"/>
</dbReference>
<feature type="transmembrane region" description="Helical" evidence="9">
    <location>
        <begin position="506"/>
        <end position="524"/>
    </location>
</feature>
<accession>A0A2S5JJL6</accession>
<dbReference type="Proteomes" id="UP000239736">
    <property type="component" value="Unassembled WGS sequence"/>
</dbReference>
<proteinExistence type="predicted"/>
<evidence type="ECO:0000256" key="7">
    <source>
        <dbReference type="ARBA" id="ARBA00023136"/>
    </source>
</evidence>
<evidence type="ECO:0000256" key="6">
    <source>
        <dbReference type="ARBA" id="ARBA00022989"/>
    </source>
</evidence>
<dbReference type="RefSeq" id="WP_104069412.1">
    <property type="nucleotide sequence ID" value="NZ_PRDS01000002.1"/>
</dbReference>
<feature type="transmembrane region" description="Helical" evidence="9">
    <location>
        <begin position="393"/>
        <end position="413"/>
    </location>
</feature>
<feature type="transmembrane region" description="Helical" evidence="9">
    <location>
        <begin position="312"/>
        <end position="337"/>
    </location>
</feature>
<feature type="transmembrane region" description="Helical" evidence="9">
    <location>
        <begin position="567"/>
        <end position="585"/>
    </location>
</feature>
<evidence type="ECO:0000256" key="10">
    <source>
        <dbReference type="SAM" id="SignalP"/>
    </source>
</evidence>
<keyword evidence="10" id="KW-0732">Signal</keyword>
<feature type="transmembrane region" description="Helical" evidence="9">
    <location>
        <begin position="261"/>
        <end position="291"/>
    </location>
</feature>
<feature type="signal peptide" evidence="10">
    <location>
        <begin position="1"/>
        <end position="20"/>
    </location>
</feature>
<organism evidence="11 12">
    <name type="scientific">Albidovulum inexpectatum</name>
    <dbReference type="NCBI Taxonomy" id="196587"/>
    <lineage>
        <taxon>Bacteria</taxon>
        <taxon>Pseudomonadati</taxon>
        <taxon>Pseudomonadota</taxon>
        <taxon>Alphaproteobacteria</taxon>
        <taxon>Rhodobacterales</taxon>
        <taxon>Paracoccaceae</taxon>
        <taxon>Albidovulum</taxon>
    </lineage>
</organism>
<keyword evidence="6 9" id="KW-1133">Transmembrane helix</keyword>
<name>A0A2S5JJL6_9RHOB</name>
<evidence type="ECO:0000313" key="12">
    <source>
        <dbReference type="Proteomes" id="UP000239736"/>
    </source>
</evidence>
<feature type="chain" id="PRO_5015529220" evidence="10">
    <location>
        <begin position="21"/>
        <end position="685"/>
    </location>
</feature>
<reference evidence="11 12" key="1">
    <citation type="submission" date="2018-01" db="EMBL/GenBank/DDBJ databases">
        <title>Genomic Encyclopedia of Archaeal and Bacterial Type Strains, Phase II (KMG-II): from individual species to whole genera.</title>
        <authorList>
            <person name="Goeker M."/>
        </authorList>
    </citation>
    <scope>NUCLEOTIDE SEQUENCE [LARGE SCALE GENOMIC DNA]</scope>
    <source>
        <strain evidence="11 12">DSM 12048</strain>
    </source>
</reference>
<feature type="transmembrane region" description="Helical" evidence="9">
    <location>
        <begin position="184"/>
        <end position="205"/>
    </location>
</feature>
<feature type="region of interest" description="Disordered" evidence="8">
    <location>
        <begin position="661"/>
        <end position="685"/>
    </location>
</feature>
<feature type="transmembrane region" description="Helical" evidence="9">
    <location>
        <begin position="84"/>
        <end position="109"/>
    </location>
</feature>
<feature type="transmembrane region" description="Helical" evidence="9">
    <location>
        <begin position="357"/>
        <end position="381"/>
    </location>
</feature>
<keyword evidence="5 9" id="KW-0812">Transmembrane</keyword>
<dbReference type="GO" id="GO:0009103">
    <property type="term" value="P:lipopolysaccharide biosynthetic process"/>
    <property type="evidence" value="ECO:0007669"/>
    <property type="project" value="UniProtKB-ARBA"/>
</dbReference>
<dbReference type="GO" id="GO:0005886">
    <property type="term" value="C:plasma membrane"/>
    <property type="evidence" value="ECO:0007669"/>
    <property type="project" value="UniProtKB-SubCell"/>
</dbReference>
<dbReference type="AlphaFoldDB" id="A0A2S5JJL6"/>
<protein>
    <submittedName>
        <fullName evidence="11">Dolichyl-phosphate-mannose-protein mannosyltransferase</fullName>
    </submittedName>
</protein>
<evidence type="ECO:0000256" key="1">
    <source>
        <dbReference type="ARBA" id="ARBA00004651"/>
    </source>
</evidence>
<gene>
    <name evidence="11" type="ORF">LV82_00777</name>
</gene>
<dbReference type="InterPro" id="IPR050297">
    <property type="entry name" value="LipidA_mod_glycosyltrf_83"/>
</dbReference>
<evidence type="ECO:0000256" key="3">
    <source>
        <dbReference type="ARBA" id="ARBA00022676"/>
    </source>
</evidence>
<feature type="transmembrane region" description="Helical" evidence="9">
    <location>
        <begin position="121"/>
        <end position="139"/>
    </location>
</feature>
<feature type="transmembrane region" description="Helical" evidence="9">
    <location>
        <begin position="45"/>
        <end position="64"/>
    </location>
</feature>
<comment type="caution">
    <text evidence="11">The sequence shown here is derived from an EMBL/GenBank/DDBJ whole genome shotgun (WGS) entry which is preliminary data.</text>
</comment>
<keyword evidence="3 11" id="KW-0328">Glycosyltransferase</keyword>
<dbReference type="PANTHER" id="PTHR33908:SF11">
    <property type="entry name" value="MEMBRANE PROTEIN"/>
    <property type="match status" value="1"/>
</dbReference>
<feature type="transmembrane region" description="Helical" evidence="9">
    <location>
        <begin position="23"/>
        <end position="40"/>
    </location>
</feature>
<sequence>MLAGCAIVALAVAAPVSVPAADRWALSVLGVALLCLGFCVRHEAAAFGAIGAALVLGWGAQLYLTEPLWFPALRLRPLDARDIGMMAILSLETALAITLFLRLGLASAFRHAAQRLGWRRMAVAAAVIFLSSAPVIGYLDRDAQGAWIAHLIVTSGLMAVHGILFTALFHVAPPLSGSHRLRPIGLAACASISALLLSALAFQTIPHVEDEVAYLFQARTFSQGALWAPVPPEPARAGLDYYLLEIGGDRWYSTTLPGWPAALALGLLLGVEWLLNPLLIGASVLLGHAVVRRMSNTETADRTAILMALSPWMLAAGASLMPHALALALSLLSWWLILRADERPGKSLPLLLLAGGSMGWIFSTRPLDGVILGGSTGLWLLLTARRDQGIRRALAYGAGCVAIGSLLLLYNAAMTGSPLTLPLSAYLDRHWSPGANAFGFGADIGPPGKWGALDLWRGHGPVEAAINTLNLIFSLQFELFGWPIGSLLPILGFLLWADRRSGFDRAMMVLLAAVIGVMSLYWFAESYYFGPRYWFPAALPVLYLSARGIGTLLDRLDVNQDGRVSSGLWFLCATGLLVFLPWRAVMKYHEYGDFHTAYRDAQEAGLFGDAVVVFEKAGNEGSAIMLNDPFLRDGPILIMAGPETDDAALSRAFPGREIVHFSPDWQSTDPSGRNRPRYVSRNANR</sequence>
<evidence type="ECO:0000313" key="11">
    <source>
        <dbReference type="EMBL" id="PPB81568.1"/>
    </source>
</evidence>
<dbReference type="PANTHER" id="PTHR33908">
    <property type="entry name" value="MANNOSYLTRANSFERASE YKCB-RELATED"/>
    <property type="match status" value="1"/>
</dbReference>
<evidence type="ECO:0000256" key="9">
    <source>
        <dbReference type="SAM" id="Phobius"/>
    </source>
</evidence>
<keyword evidence="2" id="KW-1003">Cell membrane</keyword>
<feature type="transmembrane region" description="Helical" evidence="9">
    <location>
        <begin position="145"/>
        <end position="172"/>
    </location>
</feature>
<evidence type="ECO:0000256" key="2">
    <source>
        <dbReference type="ARBA" id="ARBA00022475"/>
    </source>
</evidence>
<keyword evidence="12" id="KW-1185">Reference proteome</keyword>
<keyword evidence="4 11" id="KW-0808">Transferase</keyword>
<evidence type="ECO:0000256" key="5">
    <source>
        <dbReference type="ARBA" id="ARBA00022692"/>
    </source>
</evidence>
<keyword evidence="7 9" id="KW-0472">Membrane</keyword>
<feature type="compositionally biased region" description="Basic residues" evidence="8">
    <location>
        <begin position="674"/>
        <end position="685"/>
    </location>
</feature>
<dbReference type="GO" id="GO:0016763">
    <property type="term" value="F:pentosyltransferase activity"/>
    <property type="evidence" value="ECO:0007669"/>
    <property type="project" value="TreeGrafter"/>
</dbReference>
<feature type="transmembrane region" description="Helical" evidence="9">
    <location>
        <begin position="479"/>
        <end position="497"/>
    </location>
</feature>
<evidence type="ECO:0000256" key="4">
    <source>
        <dbReference type="ARBA" id="ARBA00022679"/>
    </source>
</evidence>